<name>A0A4Y2ISK0_ARAVE</name>
<feature type="region of interest" description="Disordered" evidence="1">
    <location>
        <begin position="1"/>
        <end position="22"/>
    </location>
</feature>
<gene>
    <name evidence="2" type="ORF">AVEN_203722_1</name>
</gene>
<evidence type="ECO:0000313" key="2">
    <source>
        <dbReference type="EMBL" id="GBM80209.1"/>
    </source>
</evidence>
<dbReference type="EMBL" id="BGPR01002866">
    <property type="protein sequence ID" value="GBM80209.1"/>
    <property type="molecule type" value="Genomic_DNA"/>
</dbReference>
<accession>A0A4Y2ISK0</accession>
<dbReference type="AlphaFoldDB" id="A0A4Y2ISK0"/>
<feature type="region of interest" description="Disordered" evidence="1">
    <location>
        <begin position="40"/>
        <end position="105"/>
    </location>
</feature>
<protein>
    <submittedName>
        <fullName evidence="2">Uncharacterized protein</fullName>
    </submittedName>
</protein>
<evidence type="ECO:0000256" key="1">
    <source>
        <dbReference type="SAM" id="MobiDB-lite"/>
    </source>
</evidence>
<dbReference type="Proteomes" id="UP000499080">
    <property type="component" value="Unassembled WGS sequence"/>
</dbReference>
<comment type="caution">
    <text evidence="2">The sequence shown here is derived from an EMBL/GenBank/DDBJ whole genome shotgun (WGS) entry which is preliminary data.</text>
</comment>
<organism evidence="2 3">
    <name type="scientific">Araneus ventricosus</name>
    <name type="common">Orbweaver spider</name>
    <name type="synonym">Epeira ventricosa</name>
    <dbReference type="NCBI Taxonomy" id="182803"/>
    <lineage>
        <taxon>Eukaryota</taxon>
        <taxon>Metazoa</taxon>
        <taxon>Ecdysozoa</taxon>
        <taxon>Arthropoda</taxon>
        <taxon>Chelicerata</taxon>
        <taxon>Arachnida</taxon>
        <taxon>Araneae</taxon>
        <taxon>Araneomorphae</taxon>
        <taxon>Entelegynae</taxon>
        <taxon>Araneoidea</taxon>
        <taxon>Araneidae</taxon>
        <taxon>Araneus</taxon>
    </lineage>
</organism>
<sequence>MSLVSSEPLSPQKQHPPPPKITDACFTRKKCALLIDSDFTGVSPTRRDGKKGKRASTPSVYPRRLSQPVSRFECHLQGPGHLAGASRNTESDSAVASPETCRLSR</sequence>
<reference evidence="2 3" key="1">
    <citation type="journal article" date="2019" name="Sci. Rep.">
        <title>Orb-weaving spider Araneus ventricosus genome elucidates the spidroin gene catalogue.</title>
        <authorList>
            <person name="Kono N."/>
            <person name="Nakamura H."/>
            <person name="Ohtoshi R."/>
            <person name="Moran D.A.P."/>
            <person name="Shinohara A."/>
            <person name="Yoshida Y."/>
            <person name="Fujiwara M."/>
            <person name="Mori M."/>
            <person name="Tomita M."/>
            <person name="Arakawa K."/>
        </authorList>
    </citation>
    <scope>NUCLEOTIDE SEQUENCE [LARGE SCALE GENOMIC DNA]</scope>
</reference>
<proteinExistence type="predicted"/>
<evidence type="ECO:0000313" key="3">
    <source>
        <dbReference type="Proteomes" id="UP000499080"/>
    </source>
</evidence>
<keyword evidence="3" id="KW-1185">Reference proteome</keyword>